<evidence type="ECO:0000313" key="1">
    <source>
        <dbReference type="EMBL" id="CDY33826.1"/>
    </source>
</evidence>
<name>A0A078H7I3_BRANA</name>
<protein>
    <submittedName>
        <fullName evidence="1">BnaCnng07440D protein</fullName>
    </submittedName>
</protein>
<dbReference type="PaxDb" id="3708-A0A078H7I3"/>
<accession>A0A078H7I3</accession>
<keyword evidence="2" id="KW-1185">Reference proteome</keyword>
<evidence type="ECO:0000313" key="2">
    <source>
        <dbReference type="Proteomes" id="UP000028999"/>
    </source>
</evidence>
<sequence length="12" mass="1353">MAIIMNVFVPMS</sequence>
<reference evidence="1 2" key="1">
    <citation type="journal article" date="2014" name="Science">
        <title>Plant genetics. Early allopolyploid evolution in the post-Neolithic Brassica napus oilseed genome.</title>
        <authorList>
            <person name="Chalhoub B."/>
            <person name="Denoeud F."/>
            <person name="Liu S."/>
            <person name="Parkin I.A."/>
            <person name="Tang H."/>
            <person name="Wang X."/>
            <person name="Chiquet J."/>
            <person name="Belcram H."/>
            <person name="Tong C."/>
            <person name="Samans B."/>
            <person name="Correa M."/>
            <person name="Da Silva C."/>
            <person name="Just J."/>
            <person name="Falentin C."/>
            <person name="Koh C.S."/>
            <person name="Le Clainche I."/>
            <person name="Bernard M."/>
            <person name="Bento P."/>
            <person name="Noel B."/>
            <person name="Labadie K."/>
            <person name="Alberti A."/>
            <person name="Charles M."/>
            <person name="Arnaud D."/>
            <person name="Guo H."/>
            <person name="Daviaud C."/>
            <person name="Alamery S."/>
            <person name="Jabbari K."/>
            <person name="Zhao M."/>
            <person name="Edger P.P."/>
            <person name="Chelaifa H."/>
            <person name="Tack D."/>
            <person name="Lassalle G."/>
            <person name="Mestiri I."/>
            <person name="Schnel N."/>
            <person name="Le Paslier M.C."/>
            <person name="Fan G."/>
            <person name="Renault V."/>
            <person name="Bayer P.E."/>
            <person name="Golicz A.A."/>
            <person name="Manoli S."/>
            <person name="Lee T.H."/>
            <person name="Thi V.H."/>
            <person name="Chalabi S."/>
            <person name="Hu Q."/>
            <person name="Fan C."/>
            <person name="Tollenaere R."/>
            <person name="Lu Y."/>
            <person name="Battail C."/>
            <person name="Shen J."/>
            <person name="Sidebottom C.H."/>
            <person name="Wang X."/>
            <person name="Canaguier A."/>
            <person name="Chauveau A."/>
            <person name="Berard A."/>
            <person name="Deniot G."/>
            <person name="Guan M."/>
            <person name="Liu Z."/>
            <person name="Sun F."/>
            <person name="Lim Y.P."/>
            <person name="Lyons E."/>
            <person name="Town C.D."/>
            <person name="Bancroft I."/>
            <person name="Wang X."/>
            <person name="Meng J."/>
            <person name="Ma J."/>
            <person name="Pires J.C."/>
            <person name="King G.J."/>
            <person name="Brunel D."/>
            <person name="Delourme R."/>
            <person name="Renard M."/>
            <person name="Aury J.M."/>
            <person name="Adams K.L."/>
            <person name="Batley J."/>
            <person name="Snowdon R.J."/>
            <person name="Tost J."/>
            <person name="Edwards D."/>
            <person name="Zhou Y."/>
            <person name="Hua W."/>
            <person name="Sharpe A.G."/>
            <person name="Paterson A.H."/>
            <person name="Guan C."/>
            <person name="Wincker P."/>
        </authorList>
    </citation>
    <scope>NUCLEOTIDE SEQUENCE [LARGE SCALE GENOMIC DNA]</scope>
    <source>
        <strain evidence="2">cv. Darmor-bzh</strain>
    </source>
</reference>
<organism evidence="1 2">
    <name type="scientific">Brassica napus</name>
    <name type="common">Rape</name>
    <dbReference type="NCBI Taxonomy" id="3708"/>
    <lineage>
        <taxon>Eukaryota</taxon>
        <taxon>Viridiplantae</taxon>
        <taxon>Streptophyta</taxon>
        <taxon>Embryophyta</taxon>
        <taxon>Tracheophyta</taxon>
        <taxon>Spermatophyta</taxon>
        <taxon>Magnoliopsida</taxon>
        <taxon>eudicotyledons</taxon>
        <taxon>Gunneridae</taxon>
        <taxon>Pentapetalae</taxon>
        <taxon>rosids</taxon>
        <taxon>malvids</taxon>
        <taxon>Brassicales</taxon>
        <taxon>Brassicaceae</taxon>
        <taxon>Brassiceae</taxon>
        <taxon>Brassica</taxon>
    </lineage>
</organism>
<dbReference type="Proteomes" id="UP000028999">
    <property type="component" value="Unassembled WGS sequence"/>
</dbReference>
<proteinExistence type="predicted"/>
<dbReference type="EMBL" id="LK032322">
    <property type="protein sequence ID" value="CDY33826.1"/>
    <property type="molecule type" value="Genomic_DNA"/>
</dbReference>
<gene>
    <name evidence="1" type="primary">BnaCnng07440D</name>
    <name evidence="1" type="ORF">GSBRNA2T00055274001</name>
</gene>